<dbReference type="PANTHER" id="PTHR35176">
    <property type="entry name" value="HEME OXYGENASE HI_0854-RELATED"/>
    <property type="match status" value="1"/>
</dbReference>
<comment type="caution">
    <text evidence="3">The sequence shown here is derived from an EMBL/GenBank/DDBJ whole genome shotgun (WGS) entry which is preliminary data.</text>
</comment>
<dbReference type="SUPFAM" id="SSF50475">
    <property type="entry name" value="FMN-binding split barrel"/>
    <property type="match status" value="1"/>
</dbReference>
<evidence type="ECO:0000259" key="2">
    <source>
        <dbReference type="Pfam" id="PF01243"/>
    </source>
</evidence>
<dbReference type="InterPro" id="IPR011576">
    <property type="entry name" value="Pyridox_Oxase_N"/>
</dbReference>
<reference evidence="3" key="1">
    <citation type="submission" date="2019-07" db="EMBL/GenBank/DDBJ databases">
        <title>Genomic Encyclopedia of Type Strains, Phase IV (KMG-IV): sequencing the most valuable type-strain genomes for metagenomic binning, comparative biology and taxonomic classification.</title>
        <authorList>
            <person name="Goeker M."/>
        </authorList>
    </citation>
    <scope>NUCLEOTIDE SEQUENCE</scope>
    <source>
        <strain evidence="3">DSM 44596</strain>
    </source>
</reference>
<dbReference type="InterPro" id="IPR012349">
    <property type="entry name" value="Split_barrel_FMN-bd"/>
</dbReference>
<dbReference type="PANTHER" id="PTHR35176:SF6">
    <property type="entry name" value="HEME OXYGENASE HI_0854-RELATED"/>
    <property type="match status" value="1"/>
</dbReference>
<organism evidence="3">
    <name type="scientific">Nocardia globerula</name>
    <dbReference type="NCBI Taxonomy" id="1818"/>
    <lineage>
        <taxon>Bacteria</taxon>
        <taxon>Bacillati</taxon>
        <taxon>Actinomycetota</taxon>
        <taxon>Actinomycetes</taxon>
        <taxon>Mycobacteriales</taxon>
        <taxon>Nocardiaceae</taxon>
        <taxon>Nocardia</taxon>
    </lineage>
</organism>
<dbReference type="AlphaFoldDB" id="A0A652YLB4"/>
<proteinExistence type="predicted"/>
<dbReference type="GO" id="GO:0070967">
    <property type="term" value="F:coenzyme F420 binding"/>
    <property type="evidence" value="ECO:0007669"/>
    <property type="project" value="TreeGrafter"/>
</dbReference>
<dbReference type="Gene3D" id="2.30.110.10">
    <property type="entry name" value="Electron Transport, Fmn-binding Protein, Chain A"/>
    <property type="match status" value="1"/>
</dbReference>
<dbReference type="GO" id="GO:0016627">
    <property type="term" value="F:oxidoreductase activity, acting on the CH-CH group of donors"/>
    <property type="evidence" value="ECO:0007669"/>
    <property type="project" value="TreeGrafter"/>
</dbReference>
<evidence type="ECO:0000256" key="1">
    <source>
        <dbReference type="ARBA" id="ARBA00023002"/>
    </source>
</evidence>
<accession>A0A652YLB4</accession>
<dbReference type="GO" id="GO:0005829">
    <property type="term" value="C:cytosol"/>
    <property type="evidence" value="ECO:0007669"/>
    <property type="project" value="TreeGrafter"/>
</dbReference>
<dbReference type="EMBL" id="VNIQ01000006">
    <property type="protein sequence ID" value="TYQ02255.1"/>
    <property type="molecule type" value="Genomic_DNA"/>
</dbReference>
<feature type="domain" description="Pyridoxamine 5'-phosphate oxidase N-terminal" evidence="2">
    <location>
        <begin position="14"/>
        <end position="100"/>
    </location>
</feature>
<keyword evidence="1" id="KW-0560">Oxidoreductase</keyword>
<sequence>MSGQRRGTAIAMTEEERHTFLSAQPICRVATVGQSGRPHVSALWFAWDGTSIWLNSLTRSRRWTDLELDPRVSVIVDEGDTDFLGLRGVELEGKVRQVGEIPRHGEPDDALITPERLFADKYIGKDGNFSYDGRHGWLQLVPENIVSWDFSKLRR</sequence>
<dbReference type="InterPro" id="IPR052019">
    <property type="entry name" value="F420H2_bilvrd_red/Heme_oxyg"/>
</dbReference>
<name>A0A652YLB4_NOCGL</name>
<gene>
    <name evidence="3" type="ORF">FNL38_10674</name>
</gene>
<evidence type="ECO:0000313" key="3">
    <source>
        <dbReference type="EMBL" id="TYQ02255.1"/>
    </source>
</evidence>
<dbReference type="Pfam" id="PF01243">
    <property type="entry name" value="PNPOx_N"/>
    <property type="match status" value="1"/>
</dbReference>
<protein>
    <submittedName>
        <fullName evidence="3">Pyridoxamine 5'-phosphate oxidase</fullName>
    </submittedName>
</protein>